<dbReference type="AlphaFoldDB" id="A6L253"/>
<organism evidence="2 3">
    <name type="scientific">Phocaeicola vulgatus (strain ATCC 8482 / DSM 1447 / JCM 5826 / CCUG 4940 / NBRC 14291 / NCTC 11154)</name>
    <name type="common">Bacteroides vulgatus</name>
    <dbReference type="NCBI Taxonomy" id="435590"/>
    <lineage>
        <taxon>Bacteria</taxon>
        <taxon>Pseudomonadati</taxon>
        <taxon>Bacteroidota</taxon>
        <taxon>Bacteroidia</taxon>
        <taxon>Bacteroidales</taxon>
        <taxon>Bacteroidaceae</taxon>
        <taxon>Phocaeicola</taxon>
    </lineage>
</organism>
<name>A6L253_PHOV8</name>
<proteinExistence type="predicted"/>
<dbReference type="Gene3D" id="3.60.21.10">
    <property type="match status" value="1"/>
</dbReference>
<protein>
    <recommendedName>
        <fullName evidence="1">Calcineurin-like phosphoesterase domain-containing protein</fullName>
    </recommendedName>
</protein>
<dbReference type="BioCyc" id="BVUL435590:G1G59-2198-MONOMER"/>
<dbReference type="InterPro" id="IPR051158">
    <property type="entry name" value="Metallophosphoesterase_sf"/>
</dbReference>
<dbReference type="STRING" id="435590.BVU_2106"/>
<dbReference type="PANTHER" id="PTHR31302">
    <property type="entry name" value="TRANSMEMBRANE PROTEIN WITH METALLOPHOSPHOESTERASE DOMAIN-RELATED"/>
    <property type="match status" value="1"/>
</dbReference>
<evidence type="ECO:0000259" key="1">
    <source>
        <dbReference type="Pfam" id="PF00149"/>
    </source>
</evidence>
<dbReference type="GO" id="GO:0016787">
    <property type="term" value="F:hydrolase activity"/>
    <property type="evidence" value="ECO:0007669"/>
    <property type="project" value="InterPro"/>
</dbReference>
<dbReference type="GeneID" id="5303070"/>
<sequence>MKILQISDIHWHNIHALTDVYRDIREGLIQDIRNYCYEKATIFDHILICGDIAYSGNEVEYRKADEFLNELCNAAGCKPSEVFMVPGNHDKNIFAECKSTREILNQTLAKSDKNDETLCDWIENDKTSLQMLYHPFYNYDQFTTNYGCTEPLMRKLLSQDIENSKDIIYNEKNDTMYWEDELGNGLNGYHVRVYGVNTALTSDLQDYDPGVRDDGHKLFLPKIAYKGGHKTDGNINILMAHHPILFLASPDNIRTDLDERYQIQLFGHVHISKSNCENNAVHVFSGSLQPGEGNQEYRPVFNMIDLDVRPAENGGDNLHINLQVHYWNGRRFEYDINESSQFQVKLTNNNRWKEREQMEHINLPEGISKREIRIAFTKSPIAREIMDEMDKGLFCYDNSQPLYSNKMRFLDVIMQYNLWGELWSKINK</sequence>
<dbReference type="RefSeq" id="WP_011965445.1">
    <property type="nucleotide sequence ID" value="NC_009614.1"/>
</dbReference>
<dbReference type="eggNOG" id="COG1409">
    <property type="taxonomic scope" value="Bacteria"/>
</dbReference>
<gene>
    <name evidence="2" type="ordered locus">BVU_2106</name>
</gene>
<dbReference type="Pfam" id="PF00149">
    <property type="entry name" value="Metallophos"/>
    <property type="match status" value="1"/>
</dbReference>
<reference evidence="2 3" key="1">
    <citation type="journal article" date="2007" name="PLoS Biol.">
        <title>Evolution of symbiotic bacteria in the distal human intestine.</title>
        <authorList>
            <person name="Xu J."/>
            <person name="Mahowald M.A."/>
            <person name="Ley R.E."/>
            <person name="Lozupone C.A."/>
            <person name="Hamady M."/>
            <person name="Martens E.C."/>
            <person name="Henrissat B."/>
            <person name="Coutinho P.M."/>
            <person name="Minx P."/>
            <person name="Latreille P."/>
            <person name="Cordum H."/>
            <person name="Van Brunt A."/>
            <person name="Kim K."/>
            <person name="Fulton R.S."/>
            <person name="Fulton L.A."/>
            <person name="Clifton S.W."/>
            <person name="Wilson R.K."/>
            <person name="Knight R.D."/>
            <person name="Gordon J.I."/>
        </authorList>
    </citation>
    <scope>NUCLEOTIDE SEQUENCE [LARGE SCALE GENOMIC DNA]</scope>
    <source>
        <strain evidence="3">ATCC 8482 / DSM 1447 / JCM 5826 / CCUG 4940 / NBRC 14291 / NCTC 11154</strain>
    </source>
</reference>
<dbReference type="PATRIC" id="fig|435590.9.peg.2176"/>
<dbReference type="EMBL" id="CP000139">
    <property type="protein sequence ID" value="ABR39767.1"/>
    <property type="molecule type" value="Genomic_DNA"/>
</dbReference>
<feature type="domain" description="Calcineurin-like phosphoesterase" evidence="1">
    <location>
        <begin position="1"/>
        <end position="271"/>
    </location>
</feature>
<dbReference type="InterPro" id="IPR029052">
    <property type="entry name" value="Metallo-depent_PP-like"/>
</dbReference>
<dbReference type="KEGG" id="bvu:BVU_2106"/>
<dbReference type="HOGENOM" id="CLU_053836_0_0_10"/>
<dbReference type="Proteomes" id="UP000002861">
    <property type="component" value="Chromosome"/>
</dbReference>
<evidence type="ECO:0000313" key="3">
    <source>
        <dbReference type="Proteomes" id="UP000002861"/>
    </source>
</evidence>
<evidence type="ECO:0000313" key="2">
    <source>
        <dbReference type="EMBL" id="ABR39767.1"/>
    </source>
</evidence>
<dbReference type="InterPro" id="IPR004843">
    <property type="entry name" value="Calcineurin-like_PHP"/>
</dbReference>
<dbReference type="PaxDb" id="435590-BVU_2106"/>
<accession>A6L253</accession>
<dbReference type="SUPFAM" id="SSF56300">
    <property type="entry name" value="Metallo-dependent phosphatases"/>
    <property type="match status" value="1"/>
</dbReference>
<dbReference type="PANTHER" id="PTHR31302:SF0">
    <property type="entry name" value="TRANSMEMBRANE PROTEIN WITH METALLOPHOSPHOESTERASE DOMAIN"/>
    <property type="match status" value="1"/>
</dbReference>